<evidence type="ECO:0000313" key="3">
    <source>
        <dbReference type="EMBL" id="CRY94162.1"/>
    </source>
</evidence>
<dbReference type="NCBIfam" id="NF033631">
    <property type="entry name" value="SLATT_5"/>
    <property type="match status" value="1"/>
</dbReference>
<keyword evidence="1" id="KW-0812">Transmembrane</keyword>
<keyword evidence="1" id="KW-0472">Membrane</keyword>
<feature type="domain" description="SMODS and SLOG-associating 2TM effector" evidence="2">
    <location>
        <begin position="1"/>
        <end position="152"/>
    </location>
</feature>
<dbReference type="EMBL" id="LN852881">
    <property type="protein sequence ID" value="CRY94162.1"/>
    <property type="molecule type" value="Genomic_DNA"/>
</dbReference>
<evidence type="ECO:0000256" key="1">
    <source>
        <dbReference type="SAM" id="Phobius"/>
    </source>
</evidence>
<dbReference type="InterPro" id="IPR041115">
    <property type="entry name" value="SLATT_5"/>
</dbReference>
<accession>A0A0H5QDF0</accession>
<geneLocation type="plasmid" evidence="3">
    <name>pRGRH0201</name>
</geneLocation>
<keyword evidence="3" id="KW-0614">Plasmid</keyword>
<dbReference type="Pfam" id="PF18160">
    <property type="entry name" value="SLATT_5"/>
    <property type="match status" value="1"/>
</dbReference>
<name>A0A0H5QDF0_9ZZZZ</name>
<proteinExistence type="predicted"/>
<evidence type="ECO:0000259" key="2">
    <source>
        <dbReference type="Pfam" id="PF18160"/>
    </source>
</evidence>
<organism evidence="3">
    <name type="scientific">uncultured prokaryote</name>
    <dbReference type="NCBI Taxonomy" id="198431"/>
    <lineage>
        <taxon>unclassified sequences</taxon>
        <taxon>environmental samples</taxon>
    </lineage>
</organism>
<reference evidence="3" key="1">
    <citation type="submission" date="2015-06" db="EMBL/GenBank/DDBJ databases">
        <authorList>
            <person name="Joergensen T."/>
        </authorList>
    </citation>
    <scope>NUCLEOTIDE SEQUENCE</scope>
    <source>
        <plasmid evidence="3">pRGRH0201</plasmid>
    </source>
</reference>
<reference evidence="3" key="2">
    <citation type="submission" date="2015-07" db="EMBL/GenBank/DDBJ databases">
        <title>Plasmids, circular viruses and viroids from rat gut.</title>
        <authorList>
            <person name="Jorgensen T.J."/>
            <person name="Hansen M.A."/>
            <person name="Xu Z."/>
            <person name="Tabak M.A."/>
            <person name="Sorensen S.J."/>
            <person name="Hansen L.H."/>
        </authorList>
    </citation>
    <scope>NUCLEOTIDE SEQUENCE</scope>
    <source>
        <plasmid evidence="3">pRGRH0201</plasmid>
    </source>
</reference>
<feature type="transmembrane region" description="Helical" evidence="1">
    <location>
        <begin position="43"/>
        <end position="61"/>
    </location>
</feature>
<keyword evidence="1" id="KW-1133">Transmembrane helix</keyword>
<sequence length="172" mass="19635">MNAERRSRFLEMYFHLLLAFYAIAGIGNSIIGSTTGSQVDGAILLYVSIITLSISLIIFGFKFGEMSAQHRTCYLTLQRIIDPSFKGDLNEKYISTIENLPNHQTMDFMRLAINNPFVKQQELKKSDGTPYTFNRLQLASYVVRRVGTWIFLAALTAPGWVVTFWNIWPAIR</sequence>
<feature type="transmembrane region" description="Helical" evidence="1">
    <location>
        <begin position="12"/>
        <end position="31"/>
    </location>
</feature>
<feature type="transmembrane region" description="Helical" evidence="1">
    <location>
        <begin position="146"/>
        <end position="168"/>
    </location>
</feature>
<dbReference type="AlphaFoldDB" id="A0A0H5QDF0"/>
<protein>
    <recommendedName>
        <fullName evidence="2">SMODS and SLOG-associating 2TM effector domain-containing protein</fullName>
    </recommendedName>
</protein>